<keyword evidence="1" id="KW-0456">Lyase</keyword>
<dbReference type="GO" id="GO:0016787">
    <property type="term" value="F:hydrolase activity"/>
    <property type="evidence" value="ECO:0007669"/>
    <property type="project" value="InterPro"/>
</dbReference>
<reference evidence="3 4" key="1">
    <citation type="submission" date="2020-08" db="EMBL/GenBank/DDBJ databases">
        <title>Draft genome sequencing of an Anaerocolumna strain isolated from anoxic soil subjected to BSD treatment.</title>
        <authorList>
            <person name="Uek A."/>
            <person name="Tonouchi A."/>
        </authorList>
    </citation>
    <scope>NUCLEOTIDE SEQUENCE [LARGE SCALE GENOMIC DNA]</scope>
    <source>
        <strain evidence="3 4">CTTW</strain>
    </source>
</reference>
<evidence type="ECO:0000256" key="1">
    <source>
        <dbReference type="ARBA" id="ARBA00023239"/>
    </source>
</evidence>
<gene>
    <name evidence="3" type="ORF">bsdcttw_19470</name>
</gene>
<sequence>MFIDMHVHPAFFEPINEDAGVEEMRHEVLNIHKNGTAPLAHIFNQMKCASLDRLCLLPEDYSTEVGRAVVTNEEIRRLLDLAPDKFIGFAGADPYDKKSADKLEYAFTELKLSGLKLHPSRQHFYPSDAILGPLIEVCERYNKPIIFHSGLSIEPNTYTKYARPTEFEELAANHPNLRICLAHFGWPWVQETAMLMLKYPNVYADTGLLYFDNAYEFYERVFHQDIPITWIDRSLRHQVMFGSNNPRFEQIRMADAITKLGFRDSTLELIKGGNALEFLNGR</sequence>
<accession>A0A7I8DRK1</accession>
<dbReference type="AlphaFoldDB" id="A0A7I8DRK1"/>
<dbReference type="EMBL" id="AP023368">
    <property type="protein sequence ID" value="BCJ98906.1"/>
    <property type="molecule type" value="Genomic_DNA"/>
</dbReference>
<dbReference type="InterPro" id="IPR032466">
    <property type="entry name" value="Metal_Hydrolase"/>
</dbReference>
<evidence type="ECO:0000313" key="4">
    <source>
        <dbReference type="Proteomes" id="UP000515703"/>
    </source>
</evidence>
<dbReference type="KEGG" id="acht:bsdcttw_19470"/>
<evidence type="ECO:0000259" key="2">
    <source>
        <dbReference type="Pfam" id="PF04909"/>
    </source>
</evidence>
<dbReference type="RefSeq" id="WP_185259201.1">
    <property type="nucleotide sequence ID" value="NZ_AP023368.1"/>
</dbReference>
<dbReference type="Proteomes" id="UP000515703">
    <property type="component" value="Chromosome"/>
</dbReference>
<dbReference type="Gene3D" id="3.20.20.140">
    <property type="entry name" value="Metal-dependent hydrolases"/>
    <property type="match status" value="1"/>
</dbReference>
<name>A0A7I8DRK1_9FIRM</name>
<dbReference type="SUPFAM" id="SSF51556">
    <property type="entry name" value="Metallo-dependent hydrolases"/>
    <property type="match status" value="1"/>
</dbReference>
<dbReference type="PANTHER" id="PTHR21240">
    <property type="entry name" value="2-AMINO-3-CARBOXYLMUCONATE-6-SEMIALDEHYDE DECARBOXYLASE"/>
    <property type="match status" value="1"/>
</dbReference>
<dbReference type="PANTHER" id="PTHR21240:SF19">
    <property type="entry name" value="CATALYTIC_ HYDROLASE"/>
    <property type="match status" value="1"/>
</dbReference>
<feature type="domain" description="Amidohydrolase-related" evidence="2">
    <location>
        <begin position="68"/>
        <end position="279"/>
    </location>
</feature>
<keyword evidence="4" id="KW-1185">Reference proteome</keyword>
<protein>
    <recommendedName>
        <fullName evidence="2">Amidohydrolase-related domain-containing protein</fullName>
    </recommendedName>
</protein>
<dbReference type="InterPro" id="IPR006680">
    <property type="entry name" value="Amidohydro-rel"/>
</dbReference>
<dbReference type="Pfam" id="PF04909">
    <property type="entry name" value="Amidohydro_2"/>
    <property type="match status" value="1"/>
</dbReference>
<proteinExistence type="predicted"/>
<dbReference type="CDD" id="cd01292">
    <property type="entry name" value="metallo-dependent_hydrolases"/>
    <property type="match status" value="1"/>
</dbReference>
<organism evidence="3 4">
    <name type="scientific">Anaerocolumna chitinilytica</name>
    <dbReference type="NCBI Taxonomy" id="1727145"/>
    <lineage>
        <taxon>Bacteria</taxon>
        <taxon>Bacillati</taxon>
        <taxon>Bacillota</taxon>
        <taxon>Clostridia</taxon>
        <taxon>Lachnospirales</taxon>
        <taxon>Lachnospiraceae</taxon>
        <taxon>Anaerocolumna</taxon>
    </lineage>
</organism>
<reference evidence="3 4" key="2">
    <citation type="submission" date="2020-08" db="EMBL/GenBank/DDBJ databases">
        <authorList>
            <person name="Ueki A."/>
            <person name="Tonouchi A."/>
        </authorList>
    </citation>
    <scope>NUCLEOTIDE SEQUENCE [LARGE SCALE GENOMIC DNA]</scope>
    <source>
        <strain evidence="3 4">CTTW</strain>
    </source>
</reference>
<dbReference type="GO" id="GO:0016831">
    <property type="term" value="F:carboxy-lyase activity"/>
    <property type="evidence" value="ECO:0007669"/>
    <property type="project" value="InterPro"/>
</dbReference>
<evidence type="ECO:0000313" key="3">
    <source>
        <dbReference type="EMBL" id="BCJ98906.1"/>
    </source>
</evidence>
<dbReference type="InterPro" id="IPR032465">
    <property type="entry name" value="ACMSD"/>
</dbReference>